<keyword evidence="7" id="KW-1185">Reference proteome</keyword>
<dbReference type="Proteomes" id="UP000176244">
    <property type="component" value="Unassembled WGS sequence"/>
</dbReference>
<name>A0A1F2PG01_9FIRM</name>
<dbReference type="Proteomes" id="UP000322619">
    <property type="component" value="Unassembled WGS sequence"/>
</dbReference>
<evidence type="ECO:0008006" key="8">
    <source>
        <dbReference type="Google" id="ProtNLM"/>
    </source>
</evidence>
<sequence>MESIKNKLIRFMTGRYGIDPLYYAGLFLALGLMMINMMVNSTILMVISNGLILLMVLRGFSRNISRRRSENEQFLKLWNPVKKSGRIFLRRIKEIRVHRYRKCPHCRKTLKLPIKRGKHMVKCPACKESFAVRVIV</sequence>
<evidence type="ECO:0000313" key="7">
    <source>
        <dbReference type="Proteomes" id="UP001163550"/>
    </source>
</evidence>
<evidence type="ECO:0000313" key="6">
    <source>
        <dbReference type="Proteomes" id="UP000322619"/>
    </source>
</evidence>
<keyword evidence="1" id="KW-0812">Transmembrane</keyword>
<evidence type="ECO:0000256" key="1">
    <source>
        <dbReference type="SAM" id="Phobius"/>
    </source>
</evidence>
<dbReference type="Proteomes" id="UP001163550">
    <property type="component" value="Chromosome"/>
</dbReference>
<evidence type="ECO:0000313" key="3">
    <source>
        <dbReference type="EMBL" id="TYC87632.1"/>
    </source>
</evidence>
<reference evidence="3 6" key="2">
    <citation type="submission" date="2019-08" db="EMBL/GenBank/DDBJ databases">
        <title>Isolation and enrichment of carboxydotrophic bacteria from anaerobic sludge for the production of bio-based chemicals from syngas.</title>
        <authorList>
            <person name="Antares A.L."/>
            <person name="Moreira J."/>
            <person name="Diender M."/>
            <person name="Parshina S.N."/>
            <person name="Stams A.J.M."/>
            <person name="Alves M."/>
            <person name="Alves J.I."/>
            <person name="Sousa D.Z."/>
        </authorList>
    </citation>
    <scope>NUCLEOTIDE SEQUENCE [LARGE SCALE GENOMIC DNA]</scope>
    <source>
        <strain evidence="3 6">JM</strain>
    </source>
</reference>
<feature type="transmembrane region" description="Helical" evidence="1">
    <location>
        <begin position="21"/>
        <end position="37"/>
    </location>
</feature>
<accession>A0A1F2PG01</accession>
<protein>
    <recommendedName>
        <fullName evidence="8">Zn-finger containing protein</fullName>
    </recommendedName>
</protein>
<gene>
    <name evidence="2" type="ORF">ACWI_24430</name>
    <name evidence="3" type="ORF">FXB42_04060</name>
    <name evidence="4" type="ORF">LNN31_00700</name>
</gene>
<dbReference type="EMBL" id="VSLA01000004">
    <property type="protein sequence ID" value="TYC87632.1"/>
    <property type="molecule type" value="Genomic_DNA"/>
</dbReference>
<keyword evidence="1" id="KW-0472">Membrane</keyword>
<dbReference type="AlphaFoldDB" id="A0A1F2PG01"/>
<proteinExistence type="predicted"/>
<organism evidence="2 5">
    <name type="scientific">Acetobacterium wieringae</name>
    <dbReference type="NCBI Taxonomy" id="52694"/>
    <lineage>
        <taxon>Bacteria</taxon>
        <taxon>Bacillati</taxon>
        <taxon>Bacillota</taxon>
        <taxon>Clostridia</taxon>
        <taxon>Eubacteriales</taxon>
        <taxon>Eubacteriaceae</taxon>
        <taxon>Acetobacterium</taxon>
    </lineage>
</organism>
<dbReference type="EMBL" id="CP087994">
    <property type="protein sequence ID" value="UYO62999.1"/>
    <property type="molecule type" value="Genomic_DNA"/>
</dbReference>
<evidence type="ECO:0000313" key="2">
    <source>
        <dbReference type="EMBL" id="OFV70238.1"/>
    </source>
</evidence>
<dbReference type="EMBL" id="LKEU01000033">
    <property type="protein sequence ID" value="OFV70238.1"/>
    <property type="molecule type" value="Genomic_DNA"/>
</dbReference>
<feature type="transmembrane region" description="Helical" evidence="1">
    <location>
        <begin position="43"/>
        <end position="60"/>
    </location>
</feature>
<dbReference type="OrthoDB" id="3174166at2"/>
<reference evidence="4" key="3">
    <citation type="submission" date="2021-11" db="EMBL/GenBank/DDBJ databases">
        <title>Isoprene-degrading acetogen.</title>
        <authorList>
            <person name="Yang Y."/>
            <person name="Jin H."/>
            <person name="Yan J."/>
        </authorList>
    </citation>
    <scope>NUCLEOTIDE SEQUENCE</scope>
    <source>
        <strain evidence="4">Berkeley</strain>
    </source>
</reference>
<reference evidence="2 5" key="1">
    <citation type="submission" date="2015-09" db="EMBL/GenBank/DDBJ databases">
        <title>Genome sequence of Acetobacterium wieringae DSM 1911.</title>
        <authorList>
            <person name="Poehlein A."/>
            <person name="Bengelsdorf F.R."/>
            <person name="Schiel-Bengelsdorf B."/>
            <person name="Duerre P."/>
            <person name="Daniel R."/>
        </authorList>
    </citation>
    <scope>NUCLEOTIDE SEQUENCE [LARGE SCALE GENOMIC DNA]</scope>
    <source>
        <strain evidence="2 5">DSM 1911</strain>
    </source>
</reference>
<dbReference type="STRING" id="52694.ACWI_24430"/>
<evidence type="ECO:0000313" key="5">
    <source>
        <dbReference type="Proteomes" id="UP000176244"/>
    </source>
</evidence>
<dbReference type="RefSeq" id="WP_070371714.1">
    <property type="nucleotide sequence ID" value="NZ_CABIIK010000001.1"/>
</dbReference>
<evidence type="ECO:0000313" key="4">
    <source>
        <dbReference type="EMBL" id="UYO62999.1"/>
    </source>
</evidence>
<keyword evidence="1" id="KW-1133">Transmembrane helix</keyword>